<name>A0ACC8XC30_9FIRM</name>
<dbReference type="Proteomes" id="UP000188605">
    <property type="component" value="Unassembled WGS sequence"/>
</dbReference>
<sequence length="173" mass="19555">MCTERRDKMNKLTTTKLLLWLYIIVVIELILFKGIIPFTETYISRSINVIPFHETLKINGKIRLSDFIDNILIFIPFGMSLSVLKIKDTIPKLKIVVLTFAFSLILELGQYIFGLGVTDVTDLITNTLGGFIGVLIIIVAKPLINTDLIIKCFNIFYIFVNILGISLIALIMS</sequence>
<comment type="caution">
    <text evidence="1">The sequence shown here is derived from an EMBL/GenBank/DDBJ whole genome shotgun (WGS) entry which is preliminary data.</text>
</comment>
<evidence type="ECO:0000313" key="2">
    <source>
        <dbReference type="Proteomes" id="UP000188605"/>
    </source>
</evidence>
<organism evidence="1 2">
    <name type="scientific">Candidatus Epulonipiscium fishelsonii</name>
    <dbReference type="NCBI Taxonomy" id="77094"/>
    <lineage>
        <taxon>Bacteria</taxon>
        <taxon>Bacillati</taxon>
        <taxon>Bacillota</taxon>
        <taxon>Clostridia</taxon>
        <taxon>Lachnospirales</taxon>
        <taxon>Lachnospiraceae</taxon>
        <taxon>Candidatus Epulonipiscium</taxon>
    </lineage>
</organism>
<reference evidence="1" key="1">
    <citation type="submission" date="2016-08" db="EMBL/GenBank/DDBJ databases">
        <authorList>
            <person name="Ngugi D.K."/>
            <person name="Miyake S."/>
            <person name="Stingl U."/>
        </authorList>
    </citation>
    <scope>NUCLEOTIDE SEQUENCE</scope>
    <source>
        <strain evidence="1">SCG-B11WGA-EpuloA1</strain>
    </source>
</reference>
<accession>A0ACC8XC30</accession>
<keyword evidence="2" id="KW-1185">Reference proteome</keyword>
<evidence type="ECO:0000313" key="1">
    <source>
        <dbReference type="EMBL" id="ONI39901.1"/>
    </source>
</evidence>
<proteinExistence type="predicted"/>
<gene>
    <name evidence="1" type="ORF">AN396_06840</name>
</gene>
<dbReference type="EMBL" id="LJDB01000059">
    <property type="protein sequence ID" value="ONI39901.1"/>
    <property type="molecule type" value="Genomic_DNA"/>
</dbReference>
<protein>
    <submittedName>
        <fullName evidence="1">Uncharacterized protein</fullName>
    </submittedName>
</protein>